<keyword evidence="3" id="KW-0067">ATP-binding</keyword>
<keyword evidence="1" id="KW-0812">Transmembrane</keyword>
<comment type="caution">
    <text evidence="3">The sequence shown here is derived from an EMBL/GenBank/DDBJ whole genome shotgun (WGS) entry which is preliminary data.</text>
</comment>
<keyword evidence="1" id="KW-1133">Transmembrane helix</keyword>
<dbReference type="Proteomes" id="UP001202031">
    <property type="component" value="Unassembled WGS sequence"/>
</dbReference>
<reference evidence="3 4" key="1">
    <citation type="submission" date="2022-03" db="EMBL/GenBank/DDBJ databases">
        <title>Taxonomic description of new species and reclassification of some bacterial strains.</title>
        <authorList>
            <person name="Ndongo S."/>
        </authorList>
    </citation>
    <scope>NUCLEOTIDE SEQUENCE [LARGE SCALE GENOMIC DNA]</scope>
    <source>
        <strain evidence="3 4">Marseille-P6666</strain>
    </source>
</reference>
<dbReference type="Gene3D" id="3.40.50.300">
    <property type="entry name" value="P-loop containing nucleotide triphosphate hydrolases"/>
    <property type="match status" value="1"/>
</dbReference>
<feature type="transmembrane region" description="Helical" evidence="1">
    <location>
        <begin position="40"/>
        <end position="58"/>
    </location>
</feature>
<dbReference type="EMBL" id="JAMGSI010000001">
    <property type="protein sequence ID" value="MCL6656020.1"/>
    <property type="molecule type" value="Genomic_DNA"/>
</dbReference>
<evidence type="ECO:0000259" key="2">
    <source>
        <dbReference type="Pfam" id="PF13401"/>
    </source>
</evidence>
<feature type="domain" description="ORC1/DEAH AAA+ ATPase" evidence="2">
    <location>
        <begin position="120"/>
        <end position="234"/>
    </location>
</feature>
<dbReference type="GO" id="GO:0005524">
    <property type="term" value="F:ATP binding"/>
    <property type="evidence" value="ECO:0007669"/>
    <property type="project" value="UniProtKB-KW"/>
</dbReference>
<dbReference type="SUPFAM" id="SSF52540">
    <property type="entry name" value="P-loop containing nucleoside triphosphate hydrolases"/>
    <property type="match status" value="1"/>
</dbReference>
<protein>
    <submittedName>
        <fullName evidence="3">ATP-binding protein</fullName>
    </submittedName>
</protein>
<dbReference type="RefSeq" id="WP_102728858.1">
    <property type="nucleotide sequence ID" value="NZ_CP072027.1"/>
</dbReference>
<organism evidence="3 4">
    <name type="scientific">Akkermansia massiliensis</name>
    <dbReference type="NCBI Taxonomy" id="2927224"/>
    <lineage>
        <taxon>Bacteria</taxon>
        <taxon>Pseudomonadati</taxon>
        <taxon>Verrucomicrobiota</taxon>
        <taxon>Verrucomicrobiia</taxon>
        <taxon>Verrucomicrobiales</taxon>
        <taxon>Akkermansiaceae</taxon>
        <taxon>Akkermansia</taxon>
    </lineage>
</organism>
<keyword evidence="4" id="KW-1185">Reference proteome</keyword>
<dbReference type="Pfam" id="PF13401">
    <property type="entry name" value="AAA_22"/>
    <property type="match status" value="1"/>
</dbReference>
<sequence length="825" mass="95424">MKFVVLILSIATLITDNYLLSIIDMRNQTKKTLALWLHRLAWFYICGVIPTGIILLILETIKFDFWRLFVAGLAISGLILKIIKYPVVLSSTKCYCDNFFVDREDERCTLMQFINDSSERRRIFYVTGRKGIGKTLLLLRLVNDLAEKKICTTVYYVEIEGKDSSILHKCLEMIGIPSDEKIGTAESLAAFLDQASRYPKIVFILDGIDRNRKRDADKFAEILTNSSKNISIIIGITIESLVYSQTITLYGNLKPDIFGCLHLHELEKVYNISITDPEKILRLSSGIPTYVRILIDLEHQNRALNLSNIETIDEIIWQQYSFFSNESKKIVMLMAYLKLMGVDSLPERKIYDIIPDSTPHHVCAVLDSSLIYRENDTRDGNIRMNDLVAESCRKCCNKNQAVEMIKNSHEHLENIFDGTLNVSLLMLSDTHFSEETGREILKNLLDGKQYLFLERLWQYEQIGYLNSSLKESHSNNQYFNYCYLNSLLQLGQYRRAYSELARLEEIDSALPTLRPTENMNAEDFDMLFLIIDLHHLSNRFSFAISEIDAFLQHLPKVFKNQIQEAKLLYLKAHILKHQGSDLLLADNILRGLDKNTNIQNLELQMKILYSRIAIYLFWDTSFDYEASFNRIDTLAKEIGESPVIMHAQRHRAIYTLKKLQDIESALTIVDNALRSLEKTQYRIIYDFYFEKAELLRIKTYAAENQNRKVKNEILSLYNQAIAFADENGDLNLRTMSQLGKILTLHQFHDIIQSEQLNEVQKIMTDLSDEAHNHVLSINYACACYVENLLRGGEIDQNQTRYWEKMQYADLAHAAQHGGPVKLTVM</sequence>
<dbReference type="GeneID" id="84022540"/>
<proteinExistence type="predicted"/>
<evidence type="ECO:0000313" key="4">
    <source>
        <dbReference type="Proteomes" id="UP001202031"/>
    </source>
</evidence>
<dbReference type="InterPro" id="IPR027417">
    <property type="entry name" value="P-loop_NTPase"/>
</dbReference>
<keyword evidence="1" id="KW-0472">Membrane</keyword>
<dbReference type="InterPro" id="IPR049945">
    <property type="entry name" value="AAA_22"/>
</dbReference>
<accession>A0ABT0R4H1</accession>
<evidence type="ECO:0000313" key="3">
    <source>
        <dbReference type="EMBL" id="MCL6656020.1"/>
    </source>
</evidence>
<evidence type="ECO:0000256" key="1">
    <source>
        <dbReference type="SAM" id="Phobius"/>
    </source>
</evidence>
<name>A0ABT0R4H1_9BACT</name>
<gene>
    <name evidence="3" type="ORF">M8N44_01630</name>
</gene>
<keyword evidence="3" id="KW-0547">Nucleotide-binding</keyword>